<evidence type="ECO:0000313" key="1">
    <source>
        <dbReference type="EMBL" id="ETR68223.1"/>
    </source>
</evidence>
<feature type="non-terminal residue" evidence="1">
    <location>
        <position position="745"/>
    </location>
</feature>
<reference evidence="2" key="1">
    <citation type="submission" date="2012-11" db="EMBL/GenBank/DDBJ databases">
        <authorList>
            <person name="Lucero-Rivera Y.E."/>
            <person name="Tovar-Ramirez D."/>
        </authorList>
    </citation>
    <scope>NUCLEOTIDE SEQUENCE [LARGE SCALE GENOMIC DNA]</scope>
    <source>
        <strain evidence="2">Araruama</strain>
    </source>
</reference>
<dbReference type="Gene3D" id="2.60.40.680">
    <property type="match status" value="1"/>
</dbReference>
<gene>
    <name evidence="1" type="ORF">OMM_10738</name>
</gene>
<proteinExistence type="predicted"/>
<dbReference type="SUPFAM" id="SSF49313">
    <property type="entry name" value="Cadherin-like"/>
    <property type="match status" value="1"/>
</dbReference>
<dbReference type="InterPro" id="IPR013783">
    <property type="entry name" value="Ig-like_fold"/>
</dbReference>
<evidence type="ECO:0000313" key="2">
    <source>
        <dbReference type="Proteomes" id="UP000189670"/>
    </source>
</evidence>
<dbReference type="SUPFAM" id="SSF49384">
    <property type="entry name" value="Carbohydrate-binding domain"/>
    <property type="match status" value="1"/>
</dbReference>
<dbReference type="Proteomes" id="UP000189670">
    <property type="component" value="Unassembled WGS sequence"/>
</dbReference>
<dbReference type="GO" id="GO:0016020">
    <property type="term" value="C:membrane"/>
    <property type="evidence" value="ECO:0007669"/>
    <property type="project" value="InterPro"/>
</dbReference>
<protein>
    <recommendedName>
        <fullName evidence="3">Cadherin domain-containing protein</fullName>
    </recommendedName>
</protein>
<comment type="caution">
    <text evidence="1">The sequence shown here is derived from an EMBL/GenBank/DDBJ whole genome shotgun (WGS) entry which is preliminary data.</text>
</comment>
<organism evidence="1 2">
    <name type="scientific">Candidatus Magnetoglobus multicellularis str. Araruama</name>
    <dbReference type="NCBI Taxonomy" id="890399"/>
    <lineage>
        <taxon>Bacteria</taxon>
        <taxon>Pseudomonadati</taxon>
        <taxon>Thermodesulfobacteriota</taxon>
        <taxon>Desulfobacteria</taxon>
        <taxon>Desulfobacterales</taxon>
        <taxon>Desulfobacteraceae</taxon>
        <taxon>Candidatus Magnetoglobus</taxon>
    </lineage>
</organism>
<dbReference type="EMBL" id="ATBP01001027">
    <property type="protein sequence ID" value="ETR68223.1"/>
    <property type="molecule type" value="Genomic_DNA"/>
</dbReference>
<sequence length="745" mass="79345">MHPFKINQTQIAFIVAIIVSIVSVGPSIAANGAPIIQSINDQLGYKATEITIDIDDPENDVIDLSATSSNTDVVPLNNLLISGAGSNWTLIITPEQTGSTIITVHADDNNGNQVSTDFVFQSYPVFELPDTVSVLPGTFSVPLTLNNLSNIKIYGAEITIDFDPLIINATDFQLSDTQLQNDYLMEYNTDISGQLLVCFAAKDTLYTSSGQIGTLYFESIDENQSTSLLFSNARMNESIVQSKNGTVSIISNQTPTISNIANVTIDEDTQISVFFTVDDPESSSCGLIIDISNDNNTLLPSNNMSTACHDNTYTLTINPEENQYGSTTVNITATDNFGAFDTQSFLLEVMAINDSPQVSPISNQTTTEDIPTNAITFSISDIETTSNDLQVSANSSDTLLIPVDNIQFGGTDQNRTITITPSENQNGTSTITITVSDTDKTASTSFDLSVIAVDDSPEIGSPIADVFVDEGTAETIIDLTSVFTDIDNDDTAIVKTVHNNTNSGLISTNIANNTLTLSFTANESGTANITIRATSNGKTVDTVFTVTVSSVDDPPYVLNAIEDITLSEDAADHEISLDTVFSDSDNDDTSIVKTVQSNSNPSLVNVSITGNTLTLSLQENQSGAAAIEILAESNGQTVLDVFTVTVTAVDDPLTIVSPIDDITVDEDATNMDIDLSSVFSDVDNDDNAIIKTIHNNSNPDLVNAVITNNTLTLSFAENETGIGSITIRGTSNGATIDDIFTVTVS</sequence>
<dbReference type="InterPro" id="IPR015919">
    <property type="entry name" value="Cadherin-like_sf"/>
</dbReference>
<dbReference type="GO" id="GO:0030246">
    <property type="term" value="F:carbohydrate binding"/>
    <property type="evidence" value="ECO:0007669"/>
    <property type="project" value="InterPro"/>
</dbReference>
<dbReference type="GO" id="GO:0005509">
    <property type="term" value="F:calcium ion binding"/>
    <property type="evidence" value="ECO:0007669"/>
    <property type="project" value="InterPro"/>
</dbReference>
<dbReference type="InterPro" id="IPR008965">
    <property type="entry name" value="CBM2/CBM3_carb-bd_dom_sf"/>
</dbReference>
<evidence type="ECO:0008006" key="3">
    <source>
        <dbReference type="Google" id="ProtNLM"/>
    </source>
</evidence>
<accession>A0A1V1P078</accession>
<dbReference type="Gene3D" id="2.60.40.10">
    <property type="entry name" value="Immunoglobulins"/>
    <property type="match status" value="3"/>
</dbReference>
<name>A0A1V1P078_9BACT</name>
<dbReference type="AlphaFoldDB" id="A0A1V1P078"/>